<evidence type="ECO:0000313" key="3">
    <source>
        <dbReference type="Proteomes" id="UP000001861"/>
    </source>
</evidence>
<evidence type="ECO:0000313" key="2">
    <source>
        <dbReference type="EMBL" id="EAU90716.1"/>
    </source>
</evidence>
<keyword evidence="1" id="KW-0732">Signal</keyword>
<dbReference type="VEuPathDB" id="FungiDB:CC1G_03985"/>
<evidence type="ECO:0000256" key="1">
    <source>
        <dbReference type="SAM" id="SignalP"/>
    </source>
</evidence>
<proteinExistence type="predicted"/>
<protein>
    <submittedName>
        <fullName evidence="2">Uncharacterized protein</fullName>
    </submittedName>
</protein>
<dbReference type="KEGG" id="cci:CC1G_03985"/>
<feature type="chain" id="PRO_5002726305" evidence="1">
    <location>
        <begin position="21"/>
        <end position="202"/>
    </location>
</feature>
<accession>A8N8D8</accession>
<sequence length="202" mass="22938">MLISTIVLAISFLVAPAALANPTSKRAYIPELKLSLEHIDQSWKKLEGDIVALSQEATTEDFEAVKSSMDTLTSYVRHGEYQVAIRTNGPFTNTKWSDEFIEDMKPYQANGANALRNLRSHVTRINETGGIDLLREFDTSTASLTGAFGEMEWDLERYFFQFVSGKELLAPIRESRLVQEGRETAELFYQTWCAIEWGQPCW</sequence>
<feature type="signal peptide" evidence="1">
    <location>
        <begin position="1"/>
        <end position="20"/>
    </location>
</feature>
<dbReference type="OrthoDB" id="2847416at2759"/>
<dbReference type="InParanoid" id="A8N8D8"/>
<dbReference type="GeneID" id="6007555"/>
<organism evidence="2 3">
    <name type="scientific">Coprinopsis cinerea (strain Okayama-7 / 130 / ATCC MYA-4618 / FGSC 9003)</name>
    <name type="common">Inky cap fungus</name>
    <name type="synonym">Hormographiella aspergillata</name>
    <dbReference type="NCBI Taxonomy" id="240176"/>
    <lineage>
        <taxon>Eukaryota</taxon>
        <taxon>Fungi</taxon>
        <taxon>Dikarya</taxon>
        <taxon>Basidiomycota</taxon>
        <taxon>Agaricomycotina</taxon>
        <taxon>Agaricomycetes</taxon>
        <taxon>Agaricomycetidae</taxon>
        <taxon>Agaricales</taxon>
        <taxon>Agaricineae</taxon>
        <taxon>Psathyrellaceae</taxon>
        <taxon>Coprinopsis</taxon>
    </lineage>
</organism>
<comment type="caution">
    <text evidence="2">The sequence shown here is derived from an EMBL/GenBank/DDBJ whole genome shotgun (WGS) entry which is preliminary data.</text>
</comment>
<dbReference type="Proteomes" id="UP000001861">
    <property type="component" value="Unassembled WGS sequence"/>
</dbReference>
<dbReference type="RefSeq" id="XP_001831094.1">
    <property type="nucleotide sequence ID" value="XM_001831042.1"/>
</dbReference>
<name>A8N8D8_COPC7</name>
<dbReference type="EMBL" id="AACS02000007">
    <property type="protein sequence ID" value="EAU90716.1"/>
    <property type="molecule type" value="Genomic_DNA"/>
</dbReference>
<gene>
    <name evidence="2" type="ORF">CC1G_03985</name>
</gene>
<reference evidence="2 3" key="1">
    <citation type="journal article" date="2010" name="Proc. Natl. Acad. Sci. U.S.A.">
        <title>Insights into evolution of multicellular fungi from the assembled chromosomes of the mushroom Coprinopsis cinerea (Coprinus cinereus).</title>
        <authorList>
            <person name="Stajich J.E."/>
            <person name="Wilke S.K."/>
            <person name="Ahren D."/>
            <person name="Au C.H."/>
            <person name="Birren B.W."/>
            <person name="Borodovsky M."/>
            <person name="Burns C."/>
            <person name="Canback B."/>
            <person name="Casselton L.A."/>
            <person name="Cheng C.K."/>
            <person name="Deng J."/>
            <person name="Dietrich F.S."/>
            <person name="Fargo D.C."/>
            <person name="Farman M.L."/>
            <person name="Gathman A.C."/>
            <person name="Goldberg J."/>
            <person name="Guigo R."/>
            <person name="Hoegger P.J."/>
            <person name="Hooker J.B."/>
            <person name="Huggins A."/>
            <person name="James T.Y."/>
            <person name="Kamada T."/>
            <person name="Kilaru S."/>
            <person name="Kodira C."/>
            <person name="Kues U."/>
            <person name="Kupfer D."/>
            <person name="Kwan H.S."/>
            <person name="Lomsadze A."/>
            <person name="Li W."/>
            <person name="Lilly W.W."/>
            <person name="Ma L.J."/>
            <person name="Mackey A.J."/>
            <person name="Manning G."/>
            <person name="Martin F."/>
            <person name="Muraguchi H."/>
            <person name="Natvig D.O."/>
            <person name="Palmerini H."/>
            <person name="Ramesh M.A."/>
            <person name="Rehmeyer C.J."/>
            <person name="Roe B.A."/>
            <person name="Shenoy N."/>
            <person name="Stanke M."/>
            <person name="Ter-Hovhannisyan V."/>
            <person name="Tunlid A."/>
            <person name="Velagapudi R."/>
            <person name="Vision T.J."/>
            <person name="Zeng Q."/>
            <person name="Zolan M.E."/>
            <person name="Pukkila P.J."/>
        </authorList>
    </citation>
    <scope>NUCLEOTIDE SEQUENCE [LARGE SCALE GENOMIC DNA]</scope>
    <source>
        <strain evidence="3">Okayama-7 / 130 / ATCC MYA-4618 / FGSC 9003</strain>
    </source>
</reference>
<keyword evidence="3" id="KW-1185">Reference proteome</keyword>
<dbReference type="AlphaFoldDB" id="A8N8D8"/>